<feature type="repeat" description="PPR" evidence="6">
    <location>
        <begin position="1122"/>
        <end position="1156"/>
    </location>
</feature>
<dbReference type="FunFam" id="1.25.40.10:FF:000344">
    <property type="entry name" value="Pentatricopeptide repeat-containing protein"/>
    <property type="match status" value="1"/>
</dbReference>
<dbReference type="GO" id="GO:0016787">
    <property type="term" value="F:hydrolase activity"/>
    <property type="evidence" value="ECO:0007669"/>
    <property type="project" value="UniProtKB-KW"/>
</dbReference>
<dbReference type="InterPro" id="IPR046848">
    <property type="entry name" value="E_motif"/>
</dbReference>
<dbReference type="InterPro" id="IPR011990">
    <property type="entry name" value="TPR-like_helical_dom_sf"/>
</dbReference>
<dbReference type="Gene3D" id="3.40.50.1000">
    <property type="entry name" value="HAD superfamily/HAD-like"/>
    <property type="match status" value="1"/>
</dbReference>
<dbReference type="Pfam" id="PF05761">
    <property type="entry name" value="5_nucleotid"/>
    <property type="match status" value="3"/>
</dbReference>
<reference evidence="8 9" key="2">
    <citation type="journal article" date="2017" name="Nature">
        <title>The Apostasia genome and the evolution of orchids.</title>
        <authorList>
            <person name="Zhang G.Q."/>
            <person name="Liu K.W."/>
            <person name="Li Z."/>
            <person name="Lohaus R."/>
            <person name="Hsiao Y.Y."/>
            <person name="Niu S.C."/>
            <person name="Wang J.Y."/>
            <person name="Lin Y.C."/>
            <person name="Xu Q."/>
            <person name="Chen L.J."/>
            <person name="Yoshida K."/>
            <person name="Fujiwara S."/>
            <person name="Wang Z.W."/>
            <person name="Zhang Y.Q."/>
            <person name="Mitsuda N."/>
            <person name="Wang M."/>
            <person name="Liu G.H."/>
            <person name="Pecoraro L."/>
            <person name="Huang H.X."/>
            <person name="Xiao X.J."/>
            <person name="Lin M."/>
            <person name="Wu X.Y."/>
            <person name="Wu W.L."/>
            <person name="Chen Y.Y."/>
            <person name="Chang S.B."/>
            <person name="Sakamoto S."/>
            <person name="Ohme-Takagi M."/>
            <person name="Yagi M."/>
            <person name="Zeng S.J."/>
            <person name="Shen C.Y."/>
            <person name="Yeh C.M."/>
            <person name="Luo Y.B."/>
            <person name="Tsai W.C."/>
            <person name="Van de Peer Y."/>
            <person name="Liu Z.J."/>
        </authorList>
    </citation>
    <scope>NUCLEOTIDE SEQUENCE [LARGE SCALE GENOMIC DNA]</scope>
    <source>
        <tissue evidence="8">The whole plant</tissue>
    </source>
</reference>
<dbReference type="FunFam" id="1.25.40.10:FF:000031">
    <property type="entry name" value="Pentatricopeptide repeat-containing protein mitochondrial"/>
    <property type="match status" value="1"/>
</dbReference>
<dbReference type="SUPFAM" id="SSF56784">
    <property type="entry name" value="HAD-like"/>
    <property type="match status" value="2"/>
</dbReference>
<reference evidence="8 9" key="1">
    <citation type="journal article" date="2016" name="Sci. Rep.">
        <title>The Dendrobium catenatum Lindl. genome sequence provides insights into polysaccharide synthase, floral development and adaptive evolution.</title>
        <authorList>
            <person name="Zhang G.Q."/>
            <person name="Xu Q."/>
            <person name="Bian C."/>
            <person name="Tsai W.C."/>
            <person name="Yeh C.M."/>
            <person name="Liu K.W."/>
            <person name="Yoshida K."/>
            <person name="Zhang L.S."/>
            <person name="Chang S.B."/>
            <person name="Chen F."/>
            <person name="Shi Y."/>
            <person name="Su Y.Y."/>
            <person name="Zhang Y.Q."/>
            <person name="Chen L.J."/>
            <person name="Yin Y."/>
            <person name="Lin M."/>
            <person name="Huang H."/>
            <person name="Deng H."/>
            <person name="Wang Z.W."/>
            <person name="Zhu S.L."/>
            <person name="Zhao X."/>
            <person name="Deng C."/>
            <person name="Niu S.C."/>
            <person name="Huang J."/>
            <person name="Wang M."/>
            <person name="Liu G.H."/>
            <person name="Yang H.J."/>
            <person name="Xiao X.J."/>
            <person name="Hsiao Y.Y."/>
            <person name="Wu W.L."/>
            <person name="Chen Y.Y."/>
            <person name="Mitsuda N."/>
            <person name="Ohme-Takagi M."/>
            <person name="Luo Y.B."/>
            <person name="Van de Peer Y."/>
            <person name="Liu Z.J."/>
        </authorList>
    </citation>
    <scope>NUCLEOTIDE SEQUENCE [LARGE SCALE GENOMIC DNA]</scope>
    <source>
        <tissue evidence="8">The whole plant</tissue>
    </source>
</reference>
<protein>
    <submittedName>
        <fullName evidence="8">Pentatricopeptide repeat-containing protein</fullName>
    </submittedName>
</protein>
<accession>A0A2I0WKQ1</accession>
<evidence type="ECO:0000256" key="5">
    <source>
        <dbReference type="ARBA" id="ARBA00022842"/>
    </source>
</evidence>
<evidence type="ECO:0000256" key="3">
    <source>
        <dbReference type="ARBA" id="ARBA00022737"/>
    </source>
</evidence>
<dbReference type="FunFam" id="1.25.40.10:FF:000351">
    <property type="entry name" value="Pentatricopeptide repeat-containing protein"/>
    <property type="match status" value="1"/>
</dbReference>
<keyword evidence="2" id="KW-0479">Metal-binding</keyword>
<dbReference type="InterPro" id="IPR008380">
    <property type="entry name" value="HAD-SF_hydro_IG_5-nucl"/>
</dbReference>
<evidence type="ECO:0000313" key="9">
    <source>
        <dbReference type="Proteomes" id="UP000233837"/>
    </source>
</evidence>
<dbReference type="InterPro" id="IPR036412">
    <property type="entry name" value="HAD-like_sf"/>
</dbReference>
<keyword evidence="9" id="KW-1185">Reference proteome</keyword>
<dbReference type="GO" id="GO:0003723">
    <property type="term" value="F:RNA binding"/>
    <property type="evidence" value="ECO:0007669"/>
    <property type="project" value="InterPro"/>
</dbReference>
<evidence type="ECO:0000313" key="8">
    <source>
        <dbReference type="EMBL" id="PKU76239.1"/>
    </source>
</evidence>
<sequence>MPSYPLQPPFCCPLRALITREIRRASEATGGRGPDSYSSSSSSSAPFGCLFKPPTMRIQRKPFVAFRLSAFSILADSRVSVGGNLFSRRGYRGSACQKEMEECGMEGNKKAKIWSLPGKDKEFKMGRMIFCNRSLNMKNIVAVGFDMDYTLAQYKPETFEALAYEGTVRNLVTNLHCVFHNGAGYSSDCKMFRHDFGRNQVEYRCPVISNLQSWWATCLCGLWACRISNFIVICFSTLQIKKWKFDCKYMVRGLVLDKRRGNILKMDRHKYVKVAYHGFKEMSKEEKIKAYGKTLIRDAFDEPEYALIDTLFSLAEAYLFAQLVDFKDKYPGKFPPETDYIRMYKDVRAAVDMCHRDGTLKRMVAQNPGNLWDYTNVVMNFLCGTYNMEVGLPCKFDWIEKFDLVITGSSKPGFFHEENRANLFQVDPESGMLQNTELGVPIPQGGNVAHLHKLLGIEASYQVLYVGDHIYGDILRSKKVLGWRTMLVVPELEKEVELLWDSRKTRKLPASGAEPSPHRRVSLQLVSSSLFFLLQNNEDTPEAHKISSGHLASRFLLILRSLRDPSDLQKGRQVHAQVVSNGLFDDNLLGSTVLGMYVLCRSISDAKSLFFCMEKDSTLLWNWMIRGFSMMCMFEFSLLFYFKMLCAGIFPDKYTFPYVIKSCCGLSAIGLGNHIHKMICQVGMEKDVFVGSSLIKMHADNGYIEEARKVFDRMPERDCVLWNVMMDGYVRVGDANNALEIFEWMMSSGSRPNYVTFSCVLSLCASQAILSYGTLIHGLALKYGLDLEISVANTLLAMYSKFRCLSDVNMLFNMMPKADLVTWNGMISGFVQNGLRDEALELFYKMQDAGIKPDSITLASFLPSFSDSANLKQGKEIHAYILRNNVCLDLFLKSALIDIYCKCKEVGLANKVFNMTGTMDVAICSAMISGYILNGLSSDALLMFRRLLKAEIKPNAITLASILPACACLTALTLGKELHGYVLKNSFEGRCYVASSLIDMYAKCGRLDIAHQIFRKISEKDTVAWNSMIANFNQNGQPEEVFNLFCQMSSEGIKYDAVTISSMLSACASLPALNYGKEIHGFMIRGAFTTDLYAESCLIDMYAKCGELNIARCVFDSMIEKNEVSWNSIIAAYGAHGLLNDAVSLFQEMEKGGYLPDHITFLTLISACSHTGQIEEGFQFFSRMKDYGIVARNEHYSCMVDLYARAGKLHEAFQFISNMPWKPDAGIWGALLGACQVHRNPELAELASKHLFELDPQNSGYYILMSNVHAVTGQWAGVVKVRSLMKERNVQKLPGCSWFEINNTTHMFVSGGGKSHPDFQSIHFLLKLLIFELKEAGYVPNPDCMYQLDTYSRKQSLYLLHCGTYTLDYKMSGLRDADADVVENQDISMPSAQDEEEAVKKNFLSRKDVTEVLIVISIPQNNYFLQDHERAFFDSADWALGKPTPHQQSRSRKSVYASTDSEDGGNATAVAEEDTNSSSQ</sequence>
<dbReference type="Pfam" id="PF20431">
    <property type="entry name" value="E_motif"/>
    <property type="match status" value="1"/>
</dbReference>
<dbReference type="Pfam" id="PF01535">
    <property type="entry name" value="PPR"/>
    <property type="match status" value="2"/>
</dbReference>
<dbReference type="PROSITE" id="PS51375">
    <property type="entry name" value="PPR"/>
    <property type="match status" value="7"/>
</dbReference>
<dbReference type="NCBIfam" id="TIGR00756">
    <property type="entry name" value="PPR"/>
    <property type="match status" value="7"/>
</dbReference>
<dbReference type="Gene3D" id="1.25.40.10">
    <property type="entry name" value="Tetratricopeptide repeat domain"/>
    <property type="match status" value="5"/>
</dbReference>
<name>A0A2I0WKQ1_9ASPA</name>
<feature type="region of interest" description="Disordered" evidence="7">
    <location>
        <begin position="1440"/>
        <end position="1480"/>
    </location>
</feature>
<dbReference type="GO" id="GO:0009451">
    <property type="term" value="P:RNA modification"/>
    <property type="evidence" value="ECO:0007669"/>
    <property type="project" value="InterPro"/>
</dbReference>
<organism evidence="8 9">
    <name type="scientific">Dendrobium catenatum</name>
    <dbReference type="NCBI Taxonomy" id="906689"/>
    <lineage>
        <taxon>Eukaryota</taxon>
        <taxon>Viridiplantae</taxon>
        <taxon>Streptophyta</taxon>
        <taxon>Embryophyta</taxon>
        <taxon>Tracheophyta</taxon>
        <taxon>Spermatophyta</taxon>
        <taxon>Magnoliopsida</taxon>
        <taxon>Liliopsida</taxon>
        <taxon>Asparagales</taxon>
        <taxon>Orchidaceae</taxon>
        <taxon>Epidendroideae</taxon>
        <taxon>Malaxideae</taxon>
        <taxon>Dendrobiinae</taxon>
        <taxon>Dendrobium</taxon>
    </lineage>
</organism>
<dbReference type="PANTHER" id="PTHR47926:SF357">
    <property type="entry name" value="PENTATRICOPEPTIDE REPEAT-CONTAINING PROTEIN"/>
    <property type="match status" value="1"/>
</dbReference>
<evidence type="ECO:0000256" key="2">
    <source>
        <dbReference type="ARBA" id="ARBA00022723"/>
    </source>
</evidence>
<evidence type="ECO:0000256" key="6">
    <source>
        <dbReference type="PROSITE-ProRule" id="PRU00708"/>
    </source>
</evidence>
<feature type="compositionally biased region" description="Acidic residues" evidence="7">
    <location>
        <begin position="1471"/>
        <end position="1480"/>
    </location>
</feature>
<feature type="repeat" description="PPR" evidence="6">
    <location>
        <begin position="1157"/>
        <end position="1191"/>
    </location>
</feature>
<proteinExistence type="inferred from homology"/>
<dbReference type="Pfam" id="PF13041">
    <property type="entry name" value="PPR_2"/>
    <property type="match status" value="4"/>
</dbReference>
<feature type="repeat" description="PPR" evidence="6">
    <location>
        <begin position="687"/>
        <end position="717"/>
    </location>
</feature>
<evidence type="ECO:0000256" key="1">
    <source>
        <dbReference type="ARBA" id="ARBA00009589"/>
    </source>
</evidence>
<feature type="repeat" description="PPR" evidence="6">
    <location>
        <begin position="1021"/>
        <end position="1055"/>
    </location>
</feature>
<dbReference type="InterPro" id="IPR002885">
    <property type="entry name" value="PPR_rpt"/>
</dbReference>
<feature type="repeat" description="PPR" evidence="6">
    <location>
        <begin position="819"/>
        <end position="853"/>
    </location>
</feature>
<dbReference type="InterPro" id="IPR023214">
    <property type="entry name" value="HAD_sf"/>
</dbReference>
<dbReference type="FunFam" id="1.25.40.10:FF:000436">
    <property type="entry name" value="Pentatricopeptide repeat-containing protein At5g39350 family"/>
    <property type="match status" value="1"/>
</dbReference>
<gene>
    <name evidence="8" type="primary">PCMP-E36</name>
    <name evidence="8" type="ORF">MA16_Dca015559</name>
</gene>
<evidence type="ECO:0000256" key="4">
    <source>
        <dbReference type="ARBA" id="ARBA00022801"/>
    </source>
</evidence>
<dbReference type="GO" id="GO:0046872">
    <property type="term" value="F:metal ion binding"/>
    <property type="evidence" value="ECO:0007669"/>
    <property type="project" value="UniProtKB-KW"/>
</dbReference>
<comment type="similarity">
    <text evidence="1">Belongs to the 5'(3')-deoxyribonucleotidase family.</text>
</comment>
<keyword evidence="5" id="KW-0460">Magnesium</keyword>
<dbReference type="Proteomes" id="UP000233837">
    <property type="component" value="Unassembled WGS sequence"/>
</dbReference>
<keyword evidence="3" id="KW-0677">Repeat</keyword>
<keyword evidence="4" id="KW-0378">Hydrolase</keyword>
<dbReference type="InterPro" id="IPR046960">
    <property type="entry name" value="PPR_At4g14850-like_plant"/>
</dbReference>
<feature type="repeat" description="PPR" evidence="6">
    <location>
        <begin position="920"/>
        <end position="954"/>
    </location>
</feature>
<dbReference type="EMBL" id="KZ502547">
    <property type="protein sequence ID" value="PKU76239.1"/>
    <property type="molecule type" value="Genomic_DNA"/>
</dbReference>
<dbReference type="PANTHER" id="PTHR47926">
    <property type="entry name" value="PENTATRICOPEPTIDE REPEAT-CONTAINING PROTEIN"/>
    <property type="match status" value="1"/>
</dbReference>
<evidence type="ECO:0000256" key="7">
    <source>
        <dbReference type="SAM" id="MobiDB-lite"/>
    </source>
</evidence>
<dbReference type="FunFam" id="1.25.40.10:FF:000361">
    <property type="entry name" value="Pentatricopeptide repeat-containing protein chloroplastic"/>
    <property type="match status" value="1"/>
</dbReference>
<feature type="repeat" description="PPR" evidence="6">
    <location>
        <begin position="718"/>
        <end position="752"/>
    </location>
</feature>
<dbReference type="FunFam" id="1.25.40.10:FF:000366">
    <property type="entry name" value="Pentatricopeptide (PPR) repeat-containing protein"/>
    <property type="match status" value="1"/>
</dbReference>